<dbReference type="PROSITE" id="PS50176">
    <property type="entry name" value="ARM_REPEAT"/>
    <property type="match status" value="1"/>
</dbReference>
<dbReference type="GeneID" id="8858563"/>
<gene>
    <name evidence="2" type="ORF">NAEGRDRAFT_81203</name>
</gene>
<dbReference type="InterPro" id="IPR000225">
    <property type="entry name" value="Armadillo"/>
</dbReference>
<dbReference type="RefSeq" id="XP_002672537.1">
    <property type="nucleotide sequence ID" value="XM_002672491.1"/>
</dbReference>
<protein>
    <submittedName>
        <fullName evidence="2">Predicted protein</fullName>
    </submittedName>
</protein>
<evidence type="ECO:0000313" key="3">
    <source>
        <dbReference type="Proteomes" id="UP000006671"/>
    </source>
</evidence>
<organism evidence="3">
    <name type="scientific">Naegleria gruberi</name>
    <name type="common">Amoeba</name>
    <dbReference type="NCBI Taxonomy" id="5762"/>
    <lineage>
        <taxon>Eukaryota</taxon>
        <taxon>Discoba</taxon>
        <taxon>Heterolobosea</taxon>
        <taxon>Tetramitia</taxon>
        <taxon>Eutetramitia</taxon>
        <taxon>Vahlkampfiidae</taxon>
        <taxon>Naegleria</taxon>
    </lineage>
</organism>
<evidence type="ECO:0000256" key="1">
    <source>
        <dbReference type="PROSITE-ProRule" id="PRU00259"/>
    </source>
</evidence>
<dbReference type="PANTHER" id="PTHR46241">
    <property type="entry name" value="ARMADILLO REPEAT-CONTAINING PROTEIN 4 ARMC4"/>
    <property type="match status" value="1"/>
</dbReference>
<dbReference type="InParanoid" id="D2VTW4"/>
<sequence length="438" mass="49003">MSYYNVNDSFLWFLKWFRPNFVGSLEESLKELKKKLSTGNSQTAAWKKVIGIIFSLSTEDETAEELLEMGGISTLLELLHDSLDPRICGILLNVSNNDECREEIVAQGGVSEVCRLLKKKVDETLAVEYATGALLNLVQDEKSREDFIKYSNIFKILGQALENDLSTEAQTNSISLISNLIMDRAESIRDNEEMFSAIACGLNSLHSNIVSLSLNCVWNICVERDEEITRKLMNANILPALGEALSSLEGEDAGNCLVCMSMVMEHVDELTDDLKECIEEMIELVNCEDLKKATGASTAVWNISQNDYLASCISNKTLSSLSKLLESVLKEKDIKSVEKVLSCLVTLLTKEESMVEYFVNDRNGLIQVYKLLETEILSIPIYQEESTYRKCLDFSIMISCICSEIKEGEKALLEIGIVTELLDLITLKQVSTSNPKNI</sequence>
<dbReference type="EMBL" id="GG738897">
    <property type="protein sequence ID" value="EFC39793.1"/>
    <property type="molecule type" value="Genomic_DNA"/>
</dbReference>
<dbReference type="Gene3D" id="1.25.10.10">
    <property type="entry name" value="Leucine-rich Repeat Variant"/>
    <property type="match status" value="1"/>
</dbReference>
<dbReference type="AlphaFoldDB" id="D2VTW4"/>
<dbReference type="VEuPathDB" id="AmoebaDB:NAEGRDRAFT_81203"/>
<dbReference type="Proteomes" id="UP000006671">
    <property type="component" value="Unassembled WGS sequence"/>
</dbReference>
<feature type="repeat" description="ARM" evidence="1">
    <location>
        <begin position="108"/>
        <end position="145"/>
    </location>
</feature>
<accession>D2VTW4</accession>
<dbReference type="OrthoDB" id="7537227at2759"/>
<dbReference type="InterPro" id="IPR011989">
    <property type="entry name" value="ARM-like"/>
</dbReference>
<dbReference type="PANTHER" id="PTHR46241:SF1">
    <property type="entry name" value="OUTER DYNEIN ARM-DOCKING COMPLEX SUBUNIT 2"/>
    <property type="match status" value="1"/>
</dbReference>
<name>D2VTW4_NAEGR</name>
<evidence type="ECO:0000313" key="2">
    <source>
        <dbReference type="EMBL" id="EFC39793.1"/>
    </source>
</evidence>
<dbReference type="InterPro" id="IPR016024">
    <property type="entry name" value="ARM-type_fold"/>
</dbReference>
<keyword evidence="3" id="KW-1185">Reference proteome</keyword>
<dbReference type="SUPFAM" id="SSF48371">
    <property type="entry name" value="ARM repeat"/>
    <property type="match status" value="1"/>
</dbReference>
<proteinExistence type="predicted"/>
<dbReference type="KEGG" id="ngr:NAEGRDRAFT_81203"/>
<dbReference type="SMART" id="SM00185">
    <property type="entry name" value="ARM"/>
    <property type="match status" value="3"/>
</dbReference>
<reference evidence="2 3" key="1">
    <citation type="journal article" date="2010" name="Cell">
        <title>The genome of Naegleria gruberi illuminates early eukaryotic versatility.</title>
        <authorList>
            <person name="Fritz-Laylin L.K."/>
            <person name="Prochnik S.E."/>
            <person name="Ginger M.L."/>
            <person name="Dacks J.B."/>
            <person name="Carpenter M.L."/>
            <person name="Field M.C."/>
            <person name="Kuo A."/>
            <person name="Paredez A."/>
            <person name="Chapman J."/>
            <person name="Pham J."/>
            <person name="Shu S."/>
            <person name="Neupane R."/>
            <person name="Cipriano M."/>
            <person name="Mancuso J."/>
            <person name="Tu H."/>
            <person name="Salamov A."/>
            <person name="Lindquist E."/>
            <person name="Shapiro H."/>
            <person name="Lucas S."/>
            <person name="Grigoriev I.V."/>
            <person name="Cande W.Z."/>
            <person name="Fulton C."/>
            <person name="Rokhsar D.S."/>
            <person name="Dawson S.C."/>
        </authorList>
    </citation>
    <scope>NUCLEOTIDE SEQUENCE [LARGE SCALE GENOMIC DNA]</scope>
    <source>
        <strain evidence="2 3">NEG-M</strain>
    </source>
</reference>